<sequence length="120" mass="12956">MIDLAHVFRYQWWTPSTLLGTLPRSFPILHFSQVLVGTGMDKHSTLLLGTWLHSLGQSWCGAFGSLHTLPIRRSQCVITAFAASLSSHVNSHPLGFPVSLGDAGHTDCQSLPSAGPHEGP</sequence>
<dbReference type="AlphaFoldDB" id="A0A833ZJF9"/>
<accession>A0A833ZJF9</accession>
<reference evidence="1 2" key="1">
    <citation type="journal article" date="2020" name="Nature">
        <title>Six reference-quality genomes reveal evolution of bat adaptations.</title>
        <authorList>
            <person name="Jebb D."/>
            <person name="Huang Z."/>
            <person name="Pippel M."/>
            <person name="Hughes G.M."/>
            <person name="Lavrichenko K."/>
            <person name="Devanna P."/>
            <person name="Winkler S."/>
            <person name="Jermiin L.S."/>
            <person name="Skirmuntt E.C."/>
            <person name="Katzourakis A."/>
            <person name="Burkitt-Gray L."/>
            <person name="Ray D.A."/>
            <person name="Sullivan K.A.M."/>
            <person name="Roscito J.G."/>
            <person name="Kirilenko B.M."/>
            <person name="Davalos L.M."/>
            <person name="Corthals A.P."/>
            <person name="Power M.L."/>
            <person name="Jones G."/>
            <person name="Ransome R.D."/>
            <person name="Dechmann D.K.N."/>
            <person name="Locatelli A.G."/>
            <person name="Puechmaille S.J."/>
            <person name="Fedrigo O."/>
            <person name="Jarvis E.D."/>
            <person name="Hiller M."/>
            <person name="Vernes S.C."/>
            <person name="Myers E.W."/>
            <person name="Teeling E.C."/>
        </authorList>
    </citation>
    <scope>NUCLEOTIDE SEQUENCE [LARGE SCALE GENOMIC DNA]</scope>
    <source>
        <strain evidence="1">Bat1K_MPI-CBG_1</strain>
    </source>
</reference>
<organism evidence="1 2">
    <name type="scientific">Phyllostomus discolor</name>
    <name type="common">pale spear-nosed bat</name>
    <dbReference type="NCBI Taxonomy" id="89673"/>
    <lineage>
        <taxon>Eukaryota</taxon>
        <taxon>Metazoa</taxon>
        <taxon>Chordata</taxon>
        <taxon>Craniata</taxon>
        <taxon>Vertebrata</taxon>
        <taxon>Euteleostomi</taxon>
        <taxon>Mammalia</taxon>
        <taxon>Eutheria</taxon>
        <taxon>Laurasiatheria</taxon>
        <taxon>Chiroptera</taxon>
        <taxon>Yangochiroptera</taxon>
        <taxon>Phyllostomidae</taxon>
        <taxon>Phyllostominae</taxon>
        <taxon>Phyllostomus</taxon>
    </lineage>
</organism>
<gene>
    <name evidence="1" type="ORF">HJG60_012014</name>
</gene>
<evidence type="ECO:0000313" key="2">
    <source>
        <dbReference type="Proteomes" id="UP000664940"/>
    </source>
</evidence>
<evidence type="ECO:0000313" key="1">
    <source>
        <dbReference type="EMBL" id="KAF6094959.1"/>
    </source>
</evidence>
<name>A0A833ZJF9_9CHIR</name>
<protein>
    <submittedName>
        <fullName evidence="1">Uncharacterized protein</fullName>
    </submittedName>
</protein>
<dbReference type="Proteomes" id="UP000664940">
    <property type="component" value="Unassembled WGS sequence"/>
</dbReference>
<proteinExistence type="predicted"/>
<comment type="caution">
    <text evidence="1">The sequence shown here is derived from an EMBL/GenBank/DDBJ whole genome shotgun (WGS) entry which is preliminary data.</text>
</comment>
<dbReference type="EMBL" id="JABVXQ010000008">
    <property type="protein sequence ID" value="KAF6094959.1"/>
    <property type="molecule type" value="Genomic_DNA"/>
</dbReference>